<accession>A0ABQ4SVG9</accession>
<protein>
    <submittedName>
        <fullName evidence="1">Uncharacterized protein</fullName>
    </submittedName>
</protein>
<reference evidence="1" key="2">
    <citation type="submission" date="2021-08" db="EMBL/GenBank/DDBJ databases">
        <authorList>
            <person name="Tani A."/>
            <person name="Ola A."/>
            <person name="Ogura Y."/>
            <person name="Katsura K."/>
            <person name="Hayashi T."/>
        </authorList>
    </citation>
    <scope>NUCLEOTIDE SEQUENCE</scope>
    <source>
        <strain evidence="1">LMG 23639</strain>
    </source>
</reference>
<dbReference type="RefSeq" id="WP_238275185.1">
    <property type="nucleotide sequence ID" value="NZ_BPQR01000030.1"/>
</dbReference>
<keyword evidence="2" id="KW-1185">Reference proteome</keyword>
<proteinExistence type="predicted"/>
<evidence type="ECO:0000313" key="1">
    <source>
        <dbReference type="EMBL" id="GJE06463.1"/>
    </source>
</evidence>
<reference evidence="1" key="1">
    <citation type="journal article" date="2021" name="Front. Microbiol.">
        <title>Comprehensive Comparative Genomics and Phenotyping of Methylobacterium Species.</title>
        <authorList>
            <person name="Alessa O."/>
            <person name="Ogura Y."/>
            <person name="Fujitani Y."/>
            <person name="Takami H."/>
            <person name="Hayashi T."/>
            <person name="Sahin N."/>
            <person name="Tani A."/>
        </authorList>
    </citation>
    <scope>NUCLEOTIDE SEQUENCE</scope>
    <source>
        <strain evidence="1">LMG 23639</strain>
    </source>
</reference>
<comment type="caution">
    <text evidence="1">The sequence shown here is derived from an EMBL/GenBank/DDBJ whole genome shotgun (WGS) entry which is preliminary data.</text>
</comment>
<dbReference type="InterPro" id="IPR038996">
    <property type="entry name" value="Gp14"/>
</dbReference>
<dbReference type="EMBL" id="BPQR01000030">
    <property type="protein sequence ID" value="GJE06463.1"/>
    <property type="molecule type" value="Genomic_DNA"/>
</dbReference>
<gene>
    <name evidence="1" type="ORF">AOPFMNJM_1783</name>
</gene>
<sequence>MSFVTNAGSAVVGHIGASESARTQNLSNRLSREAAIAEYGRQDAALGKRQGQEADAASARKADVALQARSARATNAVAAGEAGIAGFTVDSLMQDIIAQEGRFNERTDTNLDWTVDQLQESKKGAQAQMRDRINSLRDVTPPSFVETGLKIGSAAVNAGTTYLNLAERRSRPSSV</sequence>
<dbReference type="Proteomes" id="UP001055102">
    <property type="component" value="Unassembled WGS sequence"/>
</dbReference>
<dbReference type="Pfam" id="PF24072">
    <property type="entry name" value="T7_gp14"/>
    <property type="match status" value="1"/>
</dbReference>
<organism evidence="1 2">
    <name type="scientific">Methylobacterium jeotgali</name>
    <dbReference type="NCBI Taxonomy" id="381630"/>
    <lineage>
        <taxon>Bacteria</taxon>
        <taxon>Pseudomonadati</taxon>
        <taxon>Pseudomonadota</taxon>
        <taxon>Alphaproteobacteria</taxon>
        <taxon>Hyphomicrobiales</taxon>
        <taxon>Methylobacteriaceae</taxon>
        <taxon>Methylobacterium</taxon>
    </lineage>
</organism>
<name>A0ABQ4SVG9_9HYPH</name>
<evidence type="ECO:0000313" key="2">
    <source>
        <dbReference type="Proteomes" id="UP001055102"/>
    </source>
</evidence>